<protein>
    <submittedName>
        <fullName evidence="3">Patched domain-containing protein 1-like</fullName>
    </submittedName>
</protein>
<dbReference type="Proteomes" id="UP000079169">
    <property type="component" value="Unplaced"/>
</dbReference>
<dbReference type="AlphaFoldDB" id="A0A3Q0JBQ4"/>
<dbReference type="InterPro" id="IPR051697">
    <property type="entry name" value="Patched_domain-protein"/>
</dbReference>
<keyword evidence="1" id="KW-0812">Transmembrane</keyword>
<feature type="transmembrane region" description="Helical" evidence="1">
    <location>
        <begin position="30"/>
        <end position="51"/>
    </location>
</feature>
<dbReference type="PaxDb" id="121845-A0A3Q0JBQ4"/>
<name>A0A3Q0JBQ4_DIACI</name>
<proteinExistence type="predicted"/>
<dbReference type="GO" id="GO:0030659">
    <property type="term" value="C:cytoplasmic vesicle membrane"/>
    <property type="evidence" value="ECO:0007669"/>
    <property type="project" value="TreeGrafter"/>
</dbReference>
<dbReference type="GeneID" id="103518285"/>
<evidence type="ECO:0000313" key="3">
    <source>
        <dbReference type="RefSeq" id="XP_026685942.1"/>
    </source>
</evidence>
<keyword evidence="1" id="KW-1133">Transmembrane helix</keyword>
<keyword evidence="2" id="KW-1185">Reference proteome</keyword>
<organism evidence="2 3">
    <name type="scientific">Diaphorina citri</name>
    <name type="common">Asian citrus psyllid</name>
    <dbReference type="NCBI Taxonomy" id="121845"/>
    <lineage>
        <taxon>Eukaryota</taxon>
        <taxon>Metazoa</taxon>
        <taxon>Ecdysozoa</taxon>
        <taxon>Arthropoda</taxon>
        <taxon>Hexapoda</taxon>
        <taxon>Insecta</taxon>
        <taxon>Pterygota</taxon>
        <taxon>Neoptera</taxon>
        <taxon>Paraneoptera</taxon>
        <taxon>Hemiptera</taxon>
        <taxon>Sternorrhyncha</taxon>
        <taxon>Psylloidea</taxon>
        <taxon>Psyllidae</taxon>
        <taxon>Diaphorininae</taxon>
        <taxon>Diaphorina</taxon>
    </lineage>
</organism>
<keyword evidence="1" id="KW-0472">Membrane</keyword>
<reference evidence="3" key="1">
    <citation type="submission" date="2025-08" db="UniProtKB">
        <authorList>
            <consortium name="RefSeq"/>
        </authorList>
    </citation>
    <scope>IDENTIFICATION</scope>
</reference>
<dbReference type="PANTHER" id="PTHR10796">
    <property type="entry name" value="PATCHED-RELATED"/>
    <property type="match status" value="1"/>
</dbReference>
<gene>
    <name evidence="3" type="primary">LOC103518285</name>
</gene>
<evidence type="ECO:0000256" key="1">
    <source>
        <dbReference type="SAM" id="Phobius"/>
    </source>
</evidence>
<dbReference type="RefSeq" id="XP_026685942.1">
    <property type="nucleotide sequence ID" value="XM_026830141.1"/>
</dbReference>
<accession>A0A3Q0JBQ4</accession>
<dbReference type="GO" id="GO:0005886">
    <property type="term" value="C:plasma membrane"/>
    <property type="evidence" value="ECO:0007669"/>
    <property type="project" value="TreeGrafter"/>
</dbReference>
<dbReference type="KEGG" id="dci:103518285"/>
<evidence type="ECO:0000313" key="2">
    <source>
        <dbReference type="Proteomes" id="UP000079169"/>
    </source>
</evidence>
<dbReference type="PANTHER" id="PTHR10796:SF92">
    <property type="entry name" value="PATCHED-RELATED, ISOFORM A"/>
    <property type="match status" value="1"/>
</dbReference>
<sequence>MAGCGLKCVDNTLKRLFFKLGVFIARHPGYFIIVPILLTIICITGFQRIFFEMDPEYLFSPQHGPGKTERAIVEQYFKMNYSARFNPTRITRPGRYIPE</sequence>